<sequence length="180" mass="18394">MKIGSVQSVLRLATQTFFKMFKLVVLFALVAGAVAKPGVIHGHSAVAARAVAAYAVPSAVSHSYRSDIVVNKPVVETYAAPAIVATPVAVPAAVSHTYRSDVISKPVVTAVAAPALVTAPVVQKIVAPIVAPAAVSQTYRSDVISKPVVAAYGVVPVVAKTVVATPAISYSAHAPIAHAW</sequence>
<dbReference type="PANTHER" id="PTHR34931:SF3">
    <property type="entry name" value="FI02976P-RELATED"/>
    <property type="match status" value="1"/>
</dbReference>
<proteinExistence type="predicted"/>
<evidence type="ECO:0000313" key="1">
    <source>
        <dbReference type="EMBL" id="KAJ8928073.1"/>
    </source>
</evidence>
<name>A0AAV8WNH6_9CUCU</name>
<dbReference type="AlphaFoldDB" id="A0AAV8WNH6"/>
<protein>
    <submittedName>
        <fullName evidence="1">Uncharacterized protein</fullName>
    </submittedName>
</protein>
<organism evidence="1 2">
    <name type="scientific">Rhamnusium bicolor</name>
    <dbReference type="NCBI Taxonomy" id="1586634"/>
    <lineage>
        <taxon>Eukaryota</taxon>
        <taxon>Metazoa</taxon>
        <taxon>Ecdysozoa</taxon>
        <taxon>Arthropoda</taxon>
        <taxon>Hexapoda</taxon>
        <taxon>Insecta</taxon>
        <taxon>Pterygota</taxon>
        <taxon>Neoptera</taxon>
        <taxon>Endopterygota</taxon>
        <taxon>Coleoptera</taxon>
        <taxon>Polyphaga</taxon>
        <taxon>Cucujiformia</taxon>
        <taxon>Chrysomeloidea</taxon>
        <taxon>Cerambycidae</taxon>
        <taxon>Lepturinae</taxon>
        <taxon>Rhagiini</taxon>
        <taxon>Rhamnusium</taxon>
    </lineage>
</organism>
<dbReference type="PANTHER" id="PTHR34931">
    <property type="entry name" value="FI02976P-RELATED"/>
    <property type="match status" value="1"/>
</dbReference>
<reference evidence="1" key="1">
    <citation type="journal article" date="2023" name="Insect Mol. Biol.">
        <title>Genome sequencing provides insights into the evolution of gene families encoding plant cell wall-degrading enzymes in longhorned beetles.</title>
        <authorList>
            <person name="Shin N.R."/>
            <person name="Okamura Y."/>
            <person name="Kirsch R."/>
            <person name="Pauchet Y."/>
        </authorList>
    </citation>
    <scope>NUCLEOTIDE SEQUENCE</scope>
    <source>
        <strain evidence="1">RBIC_L_NR</strain>
    </source>
</reference>
<gene>
    <name evidence="1" type="ORF">NQ314_019400</name>
</gene>
<keyword evidence="2" id="KW-1185">Reference proteome</keyword>
<dbReference type="InterPro" id="IPR007614">
    <property type="entry name" value="Retinin_C"/>
</dbReference>
<comment type="caution">
    <text evidence="1">The sequence shown here is derived from an EMBL/GenBank/DDBJ whole genome shotgun (WGS) entry which is preliminary data.</text>
</comment>
<dbReference type="Proteomes" id="UP001162156">
    <property type="component" value="Unassembled WGS sequence"/>
</dbReference>
<evidence type="ECO:0000313" key="2">
    <source>
        <dbReference type="Proteomes" id="UP001162156"/>
    </source>
</evidence>
<dbReference type="EMBL" id="JANEYF010005489">
    <property type="protein sequence ID" value="KAJ8928073.1"/>
    <property type="molecule type" value="Genomic_DNA"/>
</dbReference>
<accession>A0AAV8WNH6</accession>